<evidence type="ECO:0000313" key="13">
    <source>
        <dbReference type="EMBL" id="QID48486.1"/>
    </source>
</evidence>
<dbReference type="PANTHER" id="PTHR11410">
    <property type="entry name" value="ATP SYNTHASE SUBUNIT A"/>
    <property type="match status" value="1"/>
</dbReference>
<evidence type="ECO:0000256" key="1">
    <source>
        <dbReference type="ARBA" id="ARBA00004141"/>
    </source>
</evidence>
<reference evidence="13" key="1">
    <citation type="submission" date="2019-06" db="EMBL/GenBank/DDBJ databases">
        <title>MtOrt: An empirical mitochondrial amino acid substitution model for evolutionary studies of Orthoptera insects.</title>
        <authorList>
            <person name="Chang H."/>
            <person name="Nie Y."/>
            <person name="Zhang N."/>
            <person name="Zhang X."/>
            <person name="Sun H."/>
            <person name="Mao Y."/>
            <person name="Q Z."/>
            <person name="Huang Y."/>
        </authorList>
    </citation>
    <scope>NUCLEOTIDE SEQUENCE</scope>
</reference>
<dbReference type="EMBL" id="MN083181">
    <property type="protein sequence ID" value="QID48486.1"/>
    <property type="molecule type" value="Genomic_DNA"/>
</dbReference>
<proteinExistence type="inferred from homology"/>
<feature type="transmembrane region" description="Helical" evidence="12">
    <location>
        <begin position="20"/>
        <end position="38"/>
    </location>
</feature>
<keyword evidence="5 12" id="KW-0812">Transmembrane</keyword>
<dbReference type="InterPro" id="IPR045083">
    <property type="entry name" value="ATP_synth_F0_asu_bact/mt"/>
</dbReference>
<keyword evidence="9 12" id="KW-0472">Membrane</keyword>
<evidence type="ECO:0000256" key="5">
    <source>
        <dbReference type="ARBA" id="ARBA00022692"/>
    </source>
</evidence>
<keyword evidence="6" id="KW-0375">Hydrogen ion transport</keyword>
<evidence type="ECO:0000256" key="10">
    <source>
        <dbReference type="ARBA" id="ARBA00023310"/>
    </source>
</evidence>
<comment type="subcellular location">
    <subcellularLocation>
        <location evidence="1">Membrane</location>
        <topology evidence="1">Multi-pass membrane protein</topology>
    </subcellularLocation>
    <subcellularLocation>
        <location evidence="11">Mitochondrion inner membrane</location>
        <topology evidence="11">Multi-pass membrane protein</topology>
    </subcellularLocation>
</comment>
<dbReference type="GO" id="GO:0045259">
    <property type="term" value="C:proton-transporting ATP synthase complex"/>
    <property type="evidence" value="ECO:0007669"/>
    <property type="project" value="UniProtKB-KW"/>
</dbReference>
<dbReference type="GO" id="GO:0046933">
    <property type="term" value="F:proton-transporting ATP synthase activity, rotational mechanism"/>
    <property type="evidence" value="ECO:0007669"/>
    <property type="project" value="TreeGrafter"/>
</dbReference>
<sequence length="223" mass="25127">MMTNLFSSFDPSTSSSLSLNWLSTLIFISLIPTIFWMIKSRSNLIMSTILSKLNSEFSNIMNNMNKMSILMFISIFIILLINNMMGLFPYIFTSTSHMTMTISIALPMWLSFNLYGWVNKTNHMFEHLVPEGTPSILMPFMVCIESVSSLIRPGTLAIRLAANMIAGHLLLTLLGNMGNKINELTMIAMLLIQTLLFILELAVSIIQAYVFSVLITLYSSEIN</sequence>
<dbReference type="InterPro" id="IPR035908">
    <property type="entry name" value="F0_ATP_A_sf"/>
</dbReference>
<feature type="transmembrane region" description="Helical" evidence="12">
    <location>
        <begin position="69"/>
        <end position="92"/>
    </location>
</feature>
<evidence type="ECO:0000256" key="2">
    <source>
        <dbReference type="ARBA" id="ARBA00006810"/>
    </source>
</evidence>
<dbReference type="GO" id="GO:0005743">
    <property type="term" value="C:mitochondrial inner membrane"/>
    <property type="evidence" value="ECO:0007669"/>
    <property type="project" value="UniProtKB-SubCell"/>
</dbReference>
<dbReference type="InterPro" id="IPR000568">
    <property type="entry name" value="ATP_synth_F0_asu"/>
</dbReference>
<dbReference type="Pfam" id="PF00119">
    <property type="entry name" value="ATP-synt_A"/>
    <property type="match status" value="1"/>
</dbReference>
<protein>
    <recommendedName>
        <fullName evidence="11">ATP synthase subunit a</fullName>
    </recommendedName>
</protein>
<dbReference type="NCBIfam" id="TIGR01131">
    <property type="entry name" value="ATP_synt_6_or_A"/>
    <property type="match status" value="1"/>
</dbReference>
<keyword evidence="4" id="KW-0138">CF(0)</keyword>
<geneLocation type="mitochondrion" evidence="13"/>
<evidence type="ECO:0000256" key="11">
    <source>
        <dbReference type="RuleBase" id="RU004450"/>
    </source>
</evidence>
<gene>
    <name evidence="13" type="primary">ATP6</name>
</gene>
<keyword evidence="7 12" id="KW-1133">Transmembrane helix</keyword>
<name>A0A6G6BK84_9ORTH</name>
<keyword evidence="13" id="KW-0496">Mitochondrion</keyword>
<dbReference type="InterPro" id="IPR023011">
    <property type="entry name" value="ATP_synth_F0_asu_AS"/>
</dbReference>
<organism evidence="13">
    <name type="scientific">Yunnantettix bannaensis</name>
    <dbReference type="NCBI Taxonomy" id="2708011"/>
    <lineage>
        <taxon>Eukaryota</taxon>
        <taxon>Metazoa</taxon>
        <taxon>Ecdysozoa</taxon>
        <taxon>Arthropoda</taxon>
        <taxon>Hexapoda</taxon>
        <taxon>Insecta</taxon>
        <taxon>Pterygota</taxon>
        <taxon>Neoptera</taxon>
        <taxon>Polyneoptera</taxon>
        <taxon>Orthoptera</taxon>
        <taxon>Caelifera</taxon>
        <taxon>Acrididea</taxon>
        <taxon>Tetrigoidea</taxon>
        <taxon>Tetrigidae</taxon>
        <taxon>Cladonotinae</taxon>
        <taxon>Yunnantettix</taxon>
    </lineage>
</organism>
<evidence type="ECO:0000256" key="4">
    <source>
        <dbReference type="ARBA" id="ARBA00022547"/>
    </source>
</evidence>
<dbReference type="SUPFAM" id="SSF81336">
    <property type="entry name" value="F1F0 ATP synthase subunit A"/>
    <property type="match status" value="1"/>
</dbReference>
<dbReference type="PROSITE" id="PS00449">
    <property type="entry name" value="ATPASE_A"/>
    <property type="match status" value="1"/>
</dbReference>
<evidence type="ECO:0000256" key="7">
    <source>
        <dbReference type="ARBA" id="ARBA00022989"/>
    </source>
</evidence>
<comment type="similarity">
    <text evidence="2">Belongs to the ATPase A chain family.</text>
</comment>
<accession>A0A6G6BK84</accession>
<dbReference type="CDD" id="cd00310">
    <property type="entry name" value="ATP-synt_Fo_a_6"/>
    <property type="match status" value="1"/>
</dbReference>
<evidence type="ECO:0000256" key="3">
    <source>
        <dbReference type="ARBA" id="ARBA00022448"/>
    </source>
</evidence>
<evidence type="ECO:0000256" key="6">
    <source>
        <dbReference type="ARBA" id="ARBA00022781"/>
    </source>
</evidence>
<dbReference type="AlphaFoldDB" id="A0A6G6BK84"/>
<evidence type="ECO:0000256" key="9">
    <source>
        <dbReference type="ARBA" id="ARBA00023136"/>
    </source>
</evidence>
<keyword evidence="3" id="KW-0813">Transport</keyword>
<dbReference type="PANTHER" id="PTHR11410:SF0">
    <property type="entry name" value="ATP SYNTHASE SUBUNIT A"/>
    <property type="match status" value="1"/>
</dbReference>
<keyword evidence="8" id="KW-0406">Ion transport</keyword>
<keyword evidence="10" id="KW-0066">ATP synthesis</keyword>
<dbReference type="Gene3D" id="1.20.120.220">
    <property type="entry name" value="ATP synthase, F0 complex, subunit A"/>
    <property type="match status" value="1"/>
</dbReference>
<dbReference type="PRINTS" id="PR00123">
    <property type="entry name" value="ATPASEA"/>
</dbReference>
<evidence type="ECO:0000256" key="8">
    <source>
        <dbReference type="ARBA" id="ARBA00023065"/>
    </source>
</evidence>
<feature type="transmembrane region" description="Helical" evidence="12">
    <location>
        <begin position="98"/>
        <end position="118"/>
    </location>
</feature>
<feature type="transmembrane region" description="Helical" evidence="12">
    <location>
        <begin position="187"/>
        <end position="218"/>
    </location>
</feature>
<evidence type="ECO:0000256" key="12">
    <source>
        <dbReference type="SAM" id="Phobius"/>
    </source>
</evidence>